<dbReference type="Gene3D" id="1.10.630.10">
    <property type="entry name" value="Cytochrome P450"/>
    <property type="match status" value="1"/>
</dbReference>
<gene>
    <name evidence="11" type="ORF">RCOM_0833060</name>
</gene>
<dbReference type="GO" id="GO:0020037">
    <property type="term" value="F:heme binding"/>
    <property type="evidence" value="ECO:0007669"/>
    <property type="project" value="InterPro"/>
</dbReference>
<keyword evidence="5 9" id="KW-0560">Oxidoreductase</keyword>
<sequence length="520" mass="59572">MLQLILFLSFVSVISFFFFCTTSHPRTRTPSPESYPLIGNLPGFLRNRHRFHDWVTDMLVNTPSSTLQVNSFLNISRGICTANPVNVEHLLVTNFSNYVKGSRFLNVLYELLGHGIFNVDGHLWIMQRKIASHEFNTKSLKHFISDVVKSEMTRTLMPYLVKACEDDAVFDLQQVLGKFTFTTICEVAFGVDPESSMPNLPFAKAFDDAVAICFFSRFLSPFPPVWKLKRLLNLGSEKRLKEAIGTIEKFVLEIIKSKNQEKDSDKSQDLLSRFMFLSSDYEFQDQEQKTKFLRDIVISFVLAGKDTTSTALAWFFWLLVGNPRCGRLIYEELTEVAPPEAVSESRMRIFSYDDLKKLHYLHAALSETMRLFPPVAINSRLTVDDDVLPDGTRVGKGWFADYSAYAMGRMEKVWGQDCREFKPERWLDKDGKFQPSDQFRFPVFHCGPRTCLGKELAYIQMKAIAAAVMYEFEILAIDGGANAERMMNPPYIVTLLLKMRGGFSVRLKRREREGPGSKLV</sequence>
<dbReference type="InParanoid" id="B9SM19"/>
<feature type="signal peptide" evidence="10">
    <location>
        <begin position="1"/>
        <end position="16"/>
    </location>
</feature>
<proteinExistence type="inferred from homology"/>
<evidence type="ECO:0000256" key="9">
    <source>
        <dbReference type="RuleBase" id="RU000461"/>
    </source>
</evidence>
<dbReference type="PROSITE" id="PS00086">
    <property type="entry name" value="CYTOCHROME_P450"/>
    <property type="match status" value="1"/>
</dbReference>
<name>B9SM19_RICCO</name>
<dbReference type="InterPro" id="IPR002401">
    <property type="entry name" value="Cyt_P450_E_grp-I"/>
</dbReference>
<evidence type="ECO:0000256" key="3">
    <source>
        <dbReference type="ARBA" id="ARBA00022617"/>
    </source>
</evidence>
<keyword evidence="10" id="KW-0732">Signal</keyword>
<evidence type="ECO:0000256" key="6">
    <source>
        <dbReference type="ARBA" id="ARBA00023004"/>
    </source>
</evidence>
<dbReference type="KEGG" id="rcu:8271510"/>
<feature type="chain" id="PRO_5002891548" evidence="10">
    <location>
        <begin position="17"/>
        <end position="520"/>
    </location>
</feature>
<dbReference type="PRINTS" id="PR00385">
    <property type="entry name" value="P450"/>
</dbReference>
<dbReference type="SUPFAM" id="SSF48264">
    <property type="entry name" value="Cytochrome P450"/>
    <property type="match status" value="1"/>
</dbReference>
<comment type="cofactor">
    <cofactor evidence="1 8">
        <name>heme</name>
        <dbReference type="ChEBI" id="CHEBI:30413"/>
    </cofactor>
</comment>
<dbReference type="EC" id="1.14.14.1" evidence="11"/>
<evidence type="ECO:0000256" key="1">
    <source>
        <dbReference type="ARBA" id="ARBA00001971"/>
    </source>
</evidence>
<evidence type="ECO:0000256" key="5">
    <source>
        <dbReference type="ARBA" id="ARBA00023002"/>
    </source>
</evidence>
<evidence type="ECO:0000256" key="7">
    <source>
        <dbReference type="ARBA" id="ARBA00023033"/>
    </source>
</evidence>
<keyword evidence="3 8" id="KW-0349">Heme</keyword>
<feature type="binding site" description="axial binding residue" evidence="8">
    <location>
        <position position="451"/>
    </location>
    <ligand>
        <name>heme</name>
        <dbReference type="ChEBI" id="CHEBI:30413"/>
    </ligand>
    <ligandPart>
        <name>Fe</name>
        <dbReference type="ChEBI" id="CHEBI:18248"/>
    </ligandPart>
</feature>
<comment type="similarity">
    <text evidence="2 9">Belongs to the cytochrome P450 family.</text>
</comment>
<dbReference type="InterPro" id="IPR017972">
    <property type="entry name" value="Cyt_P450_CS"/>
</dbReference>
<evidence type="ECO:0000313" key="11">
    <source>
        <dbReference type="EMBL" id="EEF35338.1"/>
    </source>
</evidence>
<dbReference type="PRINTS" id="PR00463">
    <property type="entry name" value="EP450I"/>
</dbReference>
<dbReference type="GO" id="GO:0006629">
    <property type="term" value="P:lipid metabolic process"/>
    <property type="evidence" value="ECO:0007669"/>
    <property type="project" value="UniProtKB-ARBA"/>
</dbReference>
<keyword evidence="6 8" id="KW-0408">Iron</keyword>
<dbReference type="STRING" id="3988.B9SM19"/>
<dbReference type="Pfam" id="PF00067">
    <property type="entry name" value="p450"/>
    <property type="match status" value="1"/>
</dbReference>
<accession>B9SM19</accession>
<dbReference type="InterPro" id="IPR036396">
    <property type="entry name" value="Cyt_P450_sf"/>
</dbReference>
<organism evidence="11 12">
    <name type="scientific">Ricinus communis</name>
    <name type="common">Castor bean</name>
    <dbReference type="NCBI Taxonomy" id="3988"/>
    <lineage>
        <taxon>Eukaryota</taxon>
        <taxon>Viridiplantae</taxon>
        <taxon>Streptophyta</taxon>
        <taxon>Embryophyta</taxon>
        <taxon>Tracheophyta</taxon>
        <taxon>Spermatophyta</taxon>
        <taxon>Magnoliopsida</taxon>
        <taxon>eudicotyledons</taxon>
        <taxon>Gunneridae</taxon>
        <taxon>Pentapetalae</taxon>
        <taxon>rosids</taxon>
        <taxon>fabids</taxon>
        <taxon>Malpighiales</taxon>
        <taxon>Euphorbiaceae</taxon>
        <taxon>Acalyphoideae</taxon>
        <taxon>Acalypheae</taxon>
        <taxon>Ricinus</taxon>
    </lineage>
</organism>
<dbReference type="GO" id="GO:0016712">
    <property type="term" value="F:oxidoreductase activity, acting on paired donors, with incorporation or reduction of molecular oxygen, reduced flavin or flavoprotein as one donor, and incorporation of one atom of oxygen"/>
    <property type="evidence" value="ECO:0007669"/>
    <property type="project" value="UniProtKB-EC"/>
</dbReference>
<evidence type="ECO:0000256" key="2">
    <source>
        <dbReference type="ARBA" id="ARBA00010617"/>
    </source>
</evidence>
<dbReference type="EMBL" id="EQ974024">
    <property type="protein sequence ID" value="EEF35338.1"/>
    <property type="molecule type" value="Genomic_DNA"/>
</dbReference>
<keyword evidence="7 9" id="KW-0503">Monooxygenase</keyword>
<evidence type="ECO:0000313" key="12">
    <source>
        <dbReference type="Proteomes" id="UP000008311"/>
    </source>
</evidence>
<dbReference type="CDD" id="cd11064">
    <property type="entry name" value="CYP86A"/>
    <property type="match status" value="1"/>
</dbReference>
<evidence type="ECO:0000256" key="8">
    <source>
        <dbReference type="PIRSR" id="PIRSR602401-1"/>
    </source>
</evidence>
<dbReference type="InterPro" id="IPR001128">
    <property type="entry name" value="Cyt_P450"/>
</dbReference>
<dbReference type="OrthoDB" id="1470350at2759"/>
<evidence type="ECO:0000256" key="4">
    <source>
        <dbReference type="ARBA" id="ARBA00022723"/>
    </source>
</evidence>
<reference evidence="12" key="1">
    <citation type="journal article" date="2010" name="Nat. Biotechnol.">
        <title>Draft genome sequence of the oilseed species Ricinus communis.</title>
        <authorList>
            <person name="Chan A.P."/>
            <person name="Crabtree J."/>
            <person name="Zhao Q."/>
            <person name="Lorenzi H."/>
            <person name="Orvis J."/>
            <person name="Puiu D."/>
            <person name="Melake-Berhan A."/>
            <person name="Jones K.M."/>
            <person name="Redman J."/>
            <person name="Chen G."/>
            <person name="Cahoon E.B."/>
            <person name="Gedil M."/>
            <person name="Stanke M."/>
            <person name="Haas B.J."/>
            <person name="Wortman J.R."/>
            <person name="Fraser-Liggett C.M."/>
            <person name="Ravel J."/>
            <person name="Rabinowicz P.D."/>
        </authorList>
    </citation>
    <scope>NUCLEOTIDE SEQUENCE [LARGE SCALE GENOMIC DNA]</scope>
    <source>
        <strain evidence="12">cv. Hale</strain>
    </source>
</reference>
<dbReference type="PANTHER" id="PTHR24296">
    <property type="entry name" value="CYTOCHROME P450"/>
    <property type="match status" value="1"/>
</dbReference>
<dbReference type="Proteomes" id="UP000008311">
    <property type="component" value="Unassembled WGS sequence"/>
</dbReference>
<keyword evidence="4 8" id="KW-0479">Metal-binding</keyword>
<dbReference type="GO" id="GO:0005506">
    <property type="term" value="F:iron ion binding"/>
    <property type="evidence" value="ECO:0007669"/>
    <property type="project" value="InterPro"/>
</dbReference>
<dbReference type="eggNOG" id="KOG0157">
    <property type="taxonomic scope" value="Eukaryota"/>
</dbReference>
<dbReference type="AlphaFoldDB" id="B9SM19"/>
<protein>
    <submittedName>
        <fullName evidence="11">Cytochrome P450, putative</fullName>
        <ecNumber evidence="11">1.14.14.1</ecNumber>
    </submittedName>
</protein>
<keyword evidence="12" id="KW-1185">Reference proteome</keyword>
<evidence type="ECO:0000256" key="10">
    <source>
        <dbReference type="SAM" id="SignalP"/>
    </source>
</evidence>